<keyword evidence="3" id="KW-0813">Transport</keyword>
<dbReference type="GO" id="GO:0005886">
    <property type="term" value="C:plasma membrane"/>
    <property type="evidence" value="ECO:0007669"/>
    <property type="project" value="UniProtKB-SubCell"/>
</dbReference>
<dbReference type="InterPro" id="IPR002781">
    <property type="entry name" value="TM_pro_TauE-like"/>
</dbReference>
<gene>
    <name evidence="9" type="ORF">ROE7235_01299</name>
</gene>
<keyword evidence="6 8" id="KW-1133">Transmembrane helix</keyword>
<dbReference type="AlphaFoldDB" id="A0A3B0M816"/>
<evidence type="ECO:0000313" key="10">
    <source>
        <dbReference type="Proteomes" id="UP000272908"/>
    </source>
</evidence>
<keyword evidence="10" id="KW-1185">Reference proteome</keyword>
<comment type="similarity">
    <text evidence="2 8">Belongs to the 4-toluene sulfonate uptake permease (TSUP) (TC 2.A.102) family.</text>
</comment>
<proteinExistence type="inferred from homology"/>
<protein>
    <recommendedName>
        <fullName evidence="8">Probable membrane transporter protein</fullName>
    </recommendedName>
</protein>
<dbReference type="Proteomes" id="UP000272908">
    <property type="component" value="Unassembled WGS sequence"/>
</dbReference>
<feature type="transmembrane region" description="Helical" evidence="8">
    <location>
        <begin position="54"/>
        <end position="73"/>
    </location>
</feature>
<feature type="transmembrane region" description="Helical" evidence="8">
    <location>
        <begin position="16"/>
        <end position="42"/>
    </location>
</feature>
<evidence type="ECO:0000256" key="4">
    <source>
        <dbReference type="ARBA" id="ARBA00022475"/>
    </source>
</evidence>
<feature type="transmembrane region" description="Helical" evidence="8">
    <location>
        <begin position="106"/>
        <end position="125"/>
    </location>
</feature>
<sequence>MQALADLTLFHDLPSLAAAIVAVFLVGLSKGGLGGAFALMGVPILSLVMSPVQAAALLLPVLLMMDAVSLWTWRGWLDRATLWHALPGAALGIGVGGLTAAYTPEAMVRLLVGLVALGFVARMALARRAGRVPATGQHRLRGTVWGGVAGFTSFVAHAGGPPFQVYALPLRLDPRVYTGTTVVFFSVVNVIKLVPYTALGQFTAPVLTSALVLVPLTVGSTLLGAKIVKHMRADAFYPLMYGMITLAGGKLVWDGMTALVAG</sequence>
<name>A0A3B0M816_9RHOB</name>
<dbReference type="EMBL" id="UIHC01000009">
    <property type="protein sequence ID" value="SUZ31550.1"/>
    <property type="molecule type" value="Genomic_DNA"/>
</dbReference>
<evidence type="ECO:0000256" key="6">
    <source>
        <dbReference type="ARBA" id="ARBA00022989"/>
    </source>
</evidence>
<evidence type="ECO:0000256" key="2">
    <source>
        <dbReference type="ARBA" id="ARBA00009142"/>
    </source>
</evidence>
<dbReference type="PANTHER" id="PTHR30269:SF37">
    <property type="entry name" value="MEMBRANE TRANSPORTER PROTEIN"/>
    <property type="match status" value="1"/>
</dbReference>
<evidence type="ECO:0000256" key="5">
    <source>
        <dbReference type="ARBA" id="ARBA00022692"/>
    </source>
</evidence>
<dbReference type="PANTHER" id="PTHR30269">
    <property type="entry name" value="TRANSMEMBRANE PROTEIN YFCA"/>
    <property type="match status" value="1"/>
</dbReference>
<evidence type="ECO:0000256" key="7">
    <source>
        <dbReference type="ARBA" id="ARBA00023136"/>
    </source>
</evidence>
<reference evidence="10" key="1">
    <citation type="submission" date="2018-08" db="EMBL/GenBank/DDBJ databases">
        <authorList>
            <person name="Rodrigo-Torres L."/>
            <person name="Arahal R. D."/>
            <person name="Lucena T."/>
        </authorList>
    </citation>
    <scope>NUCLEOTIDE SEQUENCE [LARGE SCALE GENOMIC DNA]</scope>
    <source>
        <strain evidence="10">CECT 7235</strain>
    </source>
</reference>
<organism evidence="9 10">
    <name type="scientific">Roseinatronobacter ekhonensis</name>
    <dbReference type="NCBI Taxonomy" id="254356"/>
    <lineage>
        <taxon>Bacteria</taxon>
        <taxon>Pseudomonadati</taxon>
        <taxon>Pseudomonadota</taxon>
        <taxon>Alphaproteobacteria</taxon>
        <taxon>Rhodobacterales</taxon>
        <taxon>Paracoccaceae</taxon>
        <taxon>Roseinatronobacter</taxon>
    </lineage>
</organism>
<feature type="transmembrane region" description="Helical" evidence="8">
    <location>
        <begin position="235"/>
        <end position="253"/>
    </location>
</feature>
<feature type="transmembrane region" description="Helical" evidence="8">
    <location>
        <begin position="176"/>
        <end position="196"/>
    </location>
</feature>
<evidence type="ECO:0000313" key="9">
    <source>
        <dbReference type="EMBL" id="SUZ31550.1"/>
    </source>
</evidence>
<dbReference type="InterPro" id="IPR052017">
    <property type="entry name" value="TSUP"/>
</dbReference>
<feature type="transmembrane region" description="Helical" evidence="8">
    <location>
        <begin position="202"/>
        <end position="223"/>
    </location>
</feature>
<comment type="subcellular location">
    <subcellularLocation>
        <location evidence="1 8">Cell membrane</location>
        <topology evidence="1 8">Multi-pass membrane protein</topology>
    </subcellularLocation>
</comment>
<accession>A0A3B0M816</accession>
<dbReference type="RefSeq" id="WP_121093835.1">
    <property type="nucleotide sequence ID" value="NZ_UIHC01000009.1"/>
</dbReference>
<evidence type="ECO:0000256" key="1">
    <source>
        <dbReference type="ARBA" id="ARBA00004651"/>
    </source>
</evidence>
<dbReference type="Pfam" id="PF01925">
    <property type="entry name" value="TauE"/>
    <property type="match status" value="1"/>
</dbReference>
<keyword evidence="4 8" id="KW-1003">Cell membrane</keyword>
<keyword evidence="7 8" id="KW-0472">Membrane</keyword>
<dbReference type="OrthoDB" id="7028171at2"/>
<keyword evidence="5 8" id="KW-0812">Transmembrane</keyword>
<evidence type="ECO:0000256" key="3">
    <source>
        <dbReference type="ARBA" id="ARBA00022448"/>
    </source>
</evidence>
<evidence type="ECO:0000256" key="8">
    <source>
        <dbReference type="RuleBase" id="RU363041"/>
    </source>
</evidence>